<comment type="catalytic activity">
    <reaction evidence="4">
        <text>Cleavage of hydrophobic, N-terminal signal or leader sequences from secreted and periplasmic proteins.</text>
        <dbReference type="EC" id="3.4.21.89"/>
    </reaction>
</comment>
<keyword evidence="4 6" id="KW-0378">Hydrolase</keyword>
<dbReference type="CDD" id="cd06530">
    <property type="entry name" value="S26_SPase_I"/>
    <property type="match status" value="1"/>
</dbReference>
<evidence type="ECO:0000259" key="5">
    <source>
        <dbReference type="Pfam" id="PF10502"/>
    </source>
</evidence>
<dbReference type="GO" id="GO:0005886">
    <property type="term" value="C:plasma membrane"/>
    <property type="evidence" value="ECO:0007669"/>
    <property type="project" value="UniProtKB-SubCell"/>
</dbReference>
<dbReference type="Pfam" id="PF10502">
    <property type="entry name" value="Peptidase_S26"/>
    <property type="match status" value="1"/>
</dbReference>
<keyword evidence="4" id="KW-0472">Membrane</keyword>
<dbReference type="Proteomes" id="UP000886861">
    <property type="component" value="Unassembled WGS sequence"/>
</dbReference>
<keyword evidence="4" id="KW-1133">Transmembrane helix</keyword>
<feature type="transmembrane region" description="Helical" evidence="4">
    <location>
        <begin position="16"/>
        <end position="36"/>
    </location>
</feature>
<accession>A0A9D1SYX5</accession>
<dbReference type="PANTHER" id="PTHR43390:SF1">
    <property type="entry name" value="CHLOROPLAST PROCESSING PEPTIDASE"/>
    <property type="match status" value="1"/>
</dbReference>
<evidence type="ECO:0000313" key="7">
    <source>
        <dbReference type="Proteomes" id="UP000886861"/>
    </source>
</evidence>
<dbReference type="GO" id="GO:0004252">
    <property type="term" value="F:serine-type endopeptidase activity"/>
    <property type="evidence" value="ECO:0007669"/>
    <property type="project" value="InterPro"/>
</dbReference>
<reference evidence="6" key="2">
    <citation type="journal article" date="2021" name="PeerJ">
        <title>Extensive microbial diversity within the chicken gut microbiome revealed by metagenomics and culture.</title>
        <authorList>
            <person name="Gilroy R."/>
            <person name="Ravi A."/>
            <person name="Getino M."/>
            <person name="Pursley I."/>
            <person name="Horton D.L."/>
            <person name="Alikhan N.F."/>
            <person name="Baker D."/>
            <person name="Gharbi K."/>
            <person name="Hall N."/>
            <person name="Watson M."/>
            <person name="Adriaenssens E.M."/>
            <person name="Foster-Nyarko E."/>
            <person name="Jarju S."/>
            <person name="Secka A."/>
            <person name="Antonio M."/>
            <person name="Oren A."/>
            <person name="Chaudhuri R.R."/>
            <person name="La Ragione R."/>
            <person name="Hildebrand F."/>
            <person name="Pallen M.J."/>
        </authorList>
    </citation>
    <scope>NUCLEOTIDE SEQUENCE</scope>
    <source>
        <strain evidence="6">CHK186-9395</strain>
    </source>
</reference>
<organism evidence="6 7">
    <name type="scientific">Candidatus Caccopulliclostridium gallistercoris</name>
    <dbReference type="NCBI Taxonomy" id="2840719"/>
    <lineage>
        <taxon>Bacteria</taxon>
        <taxon>Bacillati</taxon>
        <taxon>Bacillota</taxon>
        <taxon>Clostridia</taxon>
        <taxon>Candidatus Caccopulliclostridium</taxon>
    </lineage>
</organism>
<evidence type="ECO:0000256" key="1">
    <source>
        <dbReference type="ARBA" id="ARBA00004401"/>
    </source>
</evidence>
<feature type="domain" description="Peptidase S26" evidence="5">
    <location>
        <begin position="19"/>
        <end position="211"/>
    </location>
</feature>
<comment type="caution">
    <text evidence="6">The sequence shown here is derived from an EMBL/GenBank/DDBJ whole genome shotgun (WGS) entry which is preliminary data.</text>
</comment>
<keyword evidence="4" id="KW-0645">Protease</keyword>
<evidence type="ECO:0000313" key="6">
    <source>
        <dbReference type="EMBL" id="HIV01166.1"/>
    </source>
</evidence>
<dbReference type="PANTHER" id="PTHR43390">
    <property type="entry name" value="SIGNAL PEPTIDASE I"/>
    <property type="match status" value="1"/>
</dbReference>
<dbReference type="InterPro" id="IPR019533">
    <property type="entry name" value="Peptidase_S26"/>
</dbReference>
<comment type="subcellular location">
    <subcellularLocation>
        <location evidence="1">Cell membrane</location>
        <topology evidence="1">Single-pass type II membrane protein</topology>
    </subcellularLocation>
    <subcellularLocation>
        <location evidence="4">Membrane</location>
        <topology evidence="4">Single-pass type II membrane protein</topology>
    </subcellularLocation>
</comment>
<protein>
    <recommendedName>
        <fullName evidence="4">Signal peptidase I</fullName>
        <ecNumber evidence="4">3.4.21.89</ecNumber>
    </recommendedName>
</protein>
<dbReference type="InterPro" id="IPR036286">
    <property type="entry name" value="LexA/Signal_pep-like_sf"/>
</dbReference>
<evidence type="ECO:0000256" key="3">
    <source>
        <dbReference type="PIRSR" id="PIRSR600223-1"/>
    </source>
</evidence>
<dbReference type="Gene3D" id="2.10.109.10">
    <property type="entry name" value="Umud Fragment, subunit A"/>
    <property type="match status" value="1"/>
</dbReference>
<comment type="similarity">
    <text evidence="2 4">Belongs to the peptidase S26 family.</text>
</comment>
<dbReference type="GO" id="GO:0006465">
    <property type="term" value="P:signal peptide processing"/>
    <property type="evidence" value="ECO:0007669"/>
    <property type="project" value="InterPro"/>
</dbReference>
<feature type="active site" evidence="3">
    <location>
        <position position="47"/>
    </location>
</feature>
<sequence length="235" mass="26775">MKQVVIKNSNSIWKKISYVICSIFIALFLSLFAFIYTHQYFPVTGQSMYPTINANGIDEDGVYVNPYNKGSYGEIVVAKTETGTTVIKRVLGLEGDIVGFVEEDDGTYFYRIPAGTEREEYENNLINFKVVEPYISDISGNSTQKKHFESMLAGERENIVFIINKNEQLVYPFFKVPENEVFIMGDNRGHTTDSSDYGSLPIENVIGKVDYLVKNNYWQVFDIILKIITFKGSNI</sequence>
<dbReference type="SUPFAM" id="SSF51306">
    <property type="entry name" value="LexA/Signal peptidase"/>
    <property type="match status" value="1"/>
</dbReference>
<reference evidence="6" key="1">
    <citation type="submission" date="2020-10" db="EMBL/GenBank/DDBJ databases">
        <authorList>
            <person name="Gilroy R."/>
        </authorList>
    </citation>
    <scope>NUCLEOTIDE SEQUENCE</scope>
    <source>
        <strain evidence="6">CHK186-9395</strain>
    </source>
</reference>
<dbReference type="AlphaFoldDB" id="A0A9D1SYX5"/>
<dbReference type="PRINTS" id="PR00727">
    <property type="entry name" value="LEADERPTASE"/>
</dbReference>
<dbReference type="GO" id="GO:0009003">
    <property type="term" value="F:signal peptidase activity"/>
    <property type="evidence" value="ECO:0007669"/>
    <property type="project" value="UniProtKB-EC"/>
</dbReference>
<proteinExistence type="inferred from homology"/>
<dbReference type="NCBIfam" id="TIGR02227">
    <property type="entry name" value="sigpep_I_bact"/>
    <property type="match status" value="1"/>
</dbReference>
<feature type="active site" evidence="3">
    <location>
        <position position="88"/>
    </location>
</feature>
<keyword evidence="4" id="KW-0812">Transmembrane</keyword>
<evidence type="ECO:0000256" key="2">
    <source>
        <dbReference type="ARBA" id="ARBA00009370"/>
    </source>
</evidence>
<name>A0A9D1SYX5_9FIRM</name>
<dbReference type="CDD" id="cd06462">
    <property type="entry name" value="Peptidase_S24_S26"/>
    <property type="match status" value="1"/>
</dbReference>
<evidence type="ECO:0000256" key="4">
    <source>
        <dbReference type="RuleBase" id="RU362042"/>
    </source>
</evidence>
<dbReference type="EMBL" id="DVOJ01000005">
    <property type="protein sequence ID" value="HIV01166.1"/>
    <property type="molecule type" value="Genomic_DNA"/>
</dbReference>
<dbReference type="InterPro" id="IPR000223">
    <property type="entry name" value="Pept_S26A_signal_pept_1"/>
</dbReference>
<dbReference type="EC" id="3.4.21.89" evidence="4"/>
<gene>
    <name evidence="6" type="primary">lepB</name>
    <name evidence="6" type="ORF">IAA62_01250</name>
</gene>